<dbReference type="Pfam" id="PF00120">
    <property type="entry name" value="Gln-synt_C"/>
    <property type="match status" value="1"/>
</dbReference>
<keyword evidence="3" id="KW-0460">Magnesium</keyword>
<dbReference type="GO" id="GO:0006598">
    <property type="term" value="P:polyamine catabolic process"/>
    <property type="evidence" value="ECO:0007669"/>
    <property type="project" value="TreeGrafter"/>
</dbReference>
<evidence type="ECO:0000313" key="10">
    <source>
        <dbReference type="Proteomes" id="UP000287917"/>
    </source>
</evidence>
<dbReference type="InterPro" id="IPR027303">
    <property type="entry name" value="Gln_synth_gly_rich_site"/>
</dbReference>
<comment type="similarity">
    <text evidence="4 5">Belongs to the glutamine synthetase family.</text>
</comment>
<dbReference type="PANTHER" id="PTHR43785">
    <property type="entry name" value="GAMMA-GLUTAMYLPUTRESCINE SYNTHETASE"/>
    <property type="match status" value="1"/>
</dbReference>
<feature type="domain" description="GS catalytic" evidence="6">
    <location>
        <begin position="118"/>
        <end position="454"/>
    </location>
</feature>
<dbReference type="EMBL" id="QNZK01000030">
    <property type="protein sequence ID" value="RTZ87588.1"/>
    <property type="molecule type" value="Genomic_DNA"/>
</dbReference>
<comment type="caution">
    <text evidence="7">The sequence shown here is derived from an EMBL/GenBank/DDBJ whole genome shotgun (WGS) entry which is preliminary data.</text>
</comment>
<dbReference type="GO" id="GO:0004356">
    <property type="term" value="F:glutamine synthetase activity"/>
    <property type="evidence" value="ECO:0007669"/>
    <property type="project" value="InterPro"/>
</dbReference>
<protein>
    <submittedName>
        <fullName evidence="7">Glutamine synthetase</fullName>
    </submittedName>
</protein>
<name>A0A432G3P2_9DELT</name>
<gene>
    <name evidence="8" type="ORF">DSY96_00830</name>
    <name evidence="7" type="ORF">DSY97_09005</name>
</gene>
<organism evidence="7 9">
    <name type="scientific">SAR324 cluster bacterium</name>
    <dbReference type="NCBI Taxonomy" id="2024889"/>
    <lineage>
        <taxon>Bacteria</taxon>
        <taxon>Deltaproteobacteria</taxon>
        <taxon>SAR324 cluster</taxon>
    </lineage>
</organism>
<dbReference type="SMART" id="SM01230">
    <property type="entry name" value="Gln-synt_C"/>
    <property type="match status" value="1"/>
</dbReference>
<dbReference type="SUPFAM" id="SSF55931">
    <property type="entry name" value="Glutamine synthetase/guanido kinase"/>
    <property type="match status" value="1"/>
</dbReference>
<reference evidence="9 10" key="1">
    <citation type="submission" date="2018-06" db="EMBL/GenBank/DDBJ databases">
        <title>Combined omics and stable isotope probing to characterize newly discovered Mariana Back-Arc vent microbial communities.</title>
        <authorList>
            <person name="Trembath-Reichert E."/>
            <person name="Huber J.A."/>
        </authorList>
    </citation>
    <scope>NUCLEOTIDE SEQUENCE [LARGE SCALE GENOMIC DNA]</scope>
    <source>
        <strain evidence="8">MAG 58</strain>
        <strain evidence="7">MAG 63_1</strain>
    </source>
</reference>
<dbReference type="PROSITE" id="PS00181">
    <property type="entry name" value="GLNA_ATP"/>
    <property type="match status" value="1"/>
</dbReference>
<sequence length="454" mass="51075">MNTKFVEEAESFLEQHPDIREFDLLLPDMNAVFRGKRIQREKLISIYKKGFYFPASVFAMDVTGETMEETGLGFKSGDQDIPCYPIPETLKVVPWRKERGQLLLRMLEPDGSPFFGNPREVLHSVCKKLSEFGWKAMVAVEIEFYLVDPKRRPGQPPLPVFSRLTGQRETEGQLYSLSSLDAHELFLKDISEAAIIQNIPADTALAELAPGQFEVNLHHVPDAVLACDHAVLLKRIIRSAAQNHQVEATFMPKPYPDQPGNGMHVHLSLLDKEGQNVFQGSDDSGSPELRHAVEGIRSVMAESMLICAPHANSYHRFQSGSYAPVNMSWGYNNRTVSIRIPANNGPDMRIEHRLAGADANPYLLVSALLAGLHYGLITKTEPPAPVGGNAYLQTDTELPLTWEQARNHFDHAKILPEYFGKEFCLLFSNLKLGEQIRFMSTIAPLEYDWYLKTV</sequence>
<dbReference type="SUPFAM" id="SSF54368">
    <property type="entry name" value="Glutamine synthetase, N-terminal domain"/>
    <property type="match status" value="1"/>
</dbReference>
<dbReference type="GO" id="GO:0006542">
    <property type="term" value="P:glutamine biosynthetic process"/>
    <property type="evidence" value="ECO:0007669"/>
    <property type="project" value="InterPro"/>
</dbReference>
<dbReference type="Gene3D" id="3.30.590.10">
    <property type="entry name" value="Glutamine synthetase/guanido kinase, catalytic domain"/>
    <property type="match status" value="1"/>
</dbReference>
<dbReference type="Proteomes" id="UP000287917">
    <property type="component" value="Unassembled WGS sequence"/>
</dbReference>
<dbReference type="Proteomes" id="UP000286801">
    <property type="component" value="Unassembled WGS sequence"/>
</dbReference>
<evidence type="ECO:0000256" key="3">
    <source>
        <dbReference type="ARBA" id="ARBA00022842"/>
    </source>
</evidence>
<evidence type="ECO:0000313" key="8">
    <source>
        <dbReference type="EMBL" id="RTZ87588.1"/>
    </source>
</evidence>
<evidence type="ECO:0000313" key="9">
    <source>
        <dbReference type="Proteomes" id="UP000286801"/>
    </source>
</evidence>
<dbReference type="InterPro" id="IPR036651">
    <property type="entry name" value="Gln_synt_N_sf"/>
</dbReference>
<evidence type="ECO:0000256" key="4">
    <source>
        <dbReference type="PROSITE-ProRule" id="PRU01331"/>
    </source>
</evidence>
<dbReference type="AlphaFoldDB" id="A0A432G3P2"/>
<evidence type="ECO:0000256" key="2">
    <source>
        <dbReference type="ARBA" id="ARBA00022598"/>
    </source>
</evidence>
<dbReference type="EMBL" id="QNZL01000238">
    <property type="protein sequence ID" value="RTZ77841.1"/>
    <property type="molecule type" value="Genomic_DNA"/>
</dbReference>
<evidence type="ECO:0000256" key="1">
    <source>
        <dbReference type="ARBA" id="ARBA00001946"/>
    </source>
</evidence>
<evidence type="ECO:0000313" key="7">
    <source>
        <dbReference type="EMBL" id="RTZ77841.1"/>
    </source>
</evidence>
<dbReference type="Gene3D" id="3.10.20.70">
    <property type="entry name" value="Glutamine synthetase, N-terminal domain"/>
    <property type="match status" value="1"/>
</dbReference>
<comment type="cofactor">
    <cofactor evidence="1">
        <name>Mg(2+)</name>
        <dbReference type="ChEBI" id="CHEBI:18420"/>
    </cofactor>
</comment>
<dbReference type="InterPro" id="IPR008146">
    <property type="entry name" value="Gln_synth_cat_dom"/>
</dbReference>
<evidence type="ECO:0000256" key="5">
    <source>
        <dbReference type="RuleBase" id="RU000384"/>
    </source>
</evidence>
<keyword evidence="2" id="KW-0436">Ligase</keyword>
<dbReference type="PANTHER" id="PTHR43785:SF12">
    <property type="entry name" value="TYPE-1 GLUTAMINE SYNTHETASE 2"/>
    <property type="match status" value="1"/>
</dbReference>
<accession>A0A432G3P2</accession>
<evidence type="ECO:0000259" key="6">
    <source>
        <dbReference type="PROSITE" id="PS51987"/>
    </source>
</evidence>
<dbReference type="InterPro" id="IPR014746">
    <property type="entry name" value="Gln_synth/guanido_kin_cat_dom"/>
</dbReference>
<proteinExistence type="inferred from homology"/>
<dbReference type="PROSITE" id="PS51987">
    <property type="entry name" value="GS_CATALYTIC"/>
    <property type="match status" value="1"/>
</dbReference>